<feature type="region of interest" description="Disordered" evidence="2">
    <location>
        <begin position="241"/>
        <end position="267"/>
    </location>
</feature>
<proteinExistence type="predicted"/>
<feature type="region of interest" description="Disordered" evidence="2">
    <location>
        <begin position="674"/>
        <end position="706"/>
    </location>
</feature>
<dbReference type="Pfam" id="PF22069">
    <property type="entry name" value="Androglobin_IV"/>
    <property type="match status" value="1"/>
</dbReference>
<evidence type="ECO:0000259" key="4">
    <source>
        <dbReference type="PROSITE" id="PS52042"/>
    </source>
</evidence>
<gene>
    <name evidence="5" type="ORF">DNTS_001990</name>
</gene>
<evidence type="ECO:0000313" key="6">
    <source>
        <dbReference type="Proteomes" id="UP000316079"/>
    </source>
</evidence>
<reference evidence="5 6" key="1">
    <citation type="journal article" date="2019" name="Sci. Data">
        <title>Hybrid genome assembly and annotation of Danionella translucida.</title>
        <authorList>
            <person name="Kadobianskyi M."/>
            <person name="Schulze L."/>
            <person name="Schuelke M."/>
            <person name="Judkewitz B."/>
        </authorList>
    </citation>
    <scope>NUCLEOTIDE SEQUENCE [LARGE SCALE GENOMIC DNA]</scope>
    <source>
        <strain evidence="5 6">Bolton</strain>
    </source>
</reference>
<dbReference type="InterPro" id="IPR001300">
    <property type="entry name" value="Peptidase_C2_calpain_cat"/>
</dbReference>
<name>A0A553RAH7_9TELE</name>
<protein>
    <submittedName>
        <fullName evidence="5">Uncharacterized protein</fullName>
    </submittedName>
</protein>
<feature type="region of interest" description="Disordered" evidence="2">
    <location>
        <begin position="1053"/>
        <end position="1093"/>
    </location>
</feature>
<dbReference type="EMBL" id="SRMA01025092">
    <property type="protein sequence ID" value="TRY99192.1"/>
    <property type="molecule type" value="Genomic_DNA"/>
</dbReference>
<dbReference type="SMART" id="SM00230">
    <property type="entry name" value="CysPc"/>
    <property type="match status" value="1"/>
</dbReference>
<feature type="domain" description="Calpain catalytic" evidence="3">
    <location>
        <begin position="34"/>
        <end position="211"/>
    </location>
</feature>
<dbReference type="InterPro" id="IPR053033">
    <property type="entry name" value="Androglobin-like"/>
</dbReference>
<dbReference type="Pfam" id="PF00648">
    <property type="entry name" value="Peptidase_C2"/>
    <property type="match status" value="1"/>
</dbReference>
<sequence>MRASSLVGASESPLENLISFWPEWNEYDVNAERWDAPKTQKDSKTPVVMEIKESFDLTSANEHLLSSELMRWVISECYILWKVCNSGEDKAVSMGTVANLWRPWDHIYSLCKVAKDHNPLYNGYGKYVIKLYWMGAWRKITVDDYLPFDKDENLLLPATANQAELWPMLLTKALLKLASTDAPLSGSGREFGEFSIIHCLTGWIPEIIPLKSWYKEKIWGFLRDNIPWFQLEEESMEERTTAAEQTTPDCNVNEFKGKSPTEPTNRATGSISQILVCASTQPTHLMEKRTTAQARMAGSSETLRQYGLSQHFSHPVLLTCTRDFPLVAPPKSPSIGTVNSKDEELRIQKLEQFVEVSSPFINCKLMTMAARDMERGVVNKHGYNSNFISDAEMDGADDNRTGNDVNHTSRKSPETTENTQAPAEDEKKDNSIANVIEQRPMSGRDKGTDIKHTEKLQSARDSSPALPQSHDALTSDQPLLPKTWVDLHDFTKSFQTLLIFHKPNKYAHECKTSHFKSGISSRLSASALSNAVASSHSVATFARQSDLPGIVQTQSQAGKIAHFLFVDSLLPVEIVIGFSALVHYGESLDNSAMSFKSESLRFCEQALIIAKALGRVISYFSDPEELPFRSRDLERTHGLGIKQQKVFGEAVYHMFCSALERKLTSEELFAVQTLTGDPSPHGSNDKDGRSADDTPERWNGRQATDKEMQAATVLQAGWKGYLVREILTAARPGTKENLIVAKTLQEMWASVESDLEKHAVFLLSHMVANGEGIEELYDCRADERHKLTFIDFSVPVPDTTNSWNMLLIPKVLSPLPSCIVHVINNDTLQEIPRVFNLVEPYTYTPNKGGYTVVAEALIGDAPAIGGKWRLRLIGSREPLPQPAREVSNNNFSVDELKGYYFPNEKNIICRHLMKVFGDHNATVQFQTSKSDVYIKLSILDQEREVTSSLGKGHVIIPVYCFLANGSCVSQAGTRKDQDGLTADKRVTGVAGGKEMSDQYATDTMLHKYCIQAEVLQGSWPLDESLLPFIEKLRDIERNELKVFGDILDGTPIAVGTEQPKSEKSAPKSTNKAKEKDKLASKSSSKVEQSLDTSRPHWTLRVVSDQSEAGGLEVKKDTEKLEEIRAMKLAWEAAEPGRASKNKMDAYRLKMLEARQAFRCLVLKEQPFFKETEEEMKETQEQVESENPPRAIQPAGGKRK</sequence>
<dbReference type="STRING" id="623744.A0A553RAH7"/>
<dbReference type="PANTHER" id="PTHR46298:SF1">
    <property type="entry name" value="ANDROGLOBIN"/>
    <property type="match status" value="1"/>
</dbReference>
<feature type="domain" description="Globin" evidence="4">
    <location>
        <begin position="575"/>
        <end position="769"/>
    </location>
</feature>
<dbReference type="OrthoDB" id="9374162at2759"/>
<evidence type="ECO:0000259" key="3">
    <source>
        <dbReference type="PROSITE" id="PS50203"/>
    </source>
</evidence>
<dbReference type="Pfam" id="PF22070">
    <property type="entry name" value="Androglobin_V"/>
    <property type="match status" value="2"/>
</dbReference>
<dbReference type="CDD" id="cd22307">
    <property type="entry name" value="Adgb_C_mid-like"/>
    <property type="match status" value="1"/>
</dbReference>
<dbReference type="GO" id="GO:0004198">
    <property type="term" value="F:calcium-dependent cysteine-type endopeptidase activity"/>
    <property type="evidence" value="ECO:0007669"/>
    <property type="project" value="InterPro"/>
</dbReference>
<dbReference type="InterPro" id="IPR057249">
    <property type="entry name" value="Globin_CP_ADGB"/>
</dbReference>
<dbReference type="PROSITE" id="PS52042">
    <property type="entry name" value="GLOBIN_CP_ADGB"/>
    <property type="match status" value="1"/>
</dbReference>
<dbReference type="PANTHER" id="PTHR46298">
    <property type="entry name" value="ANDROGLOBIN"/>
    <property type="match status" value="1"/>
</dbReference>
<dbReference type="SUPFAM" id="SSF54001">
    <property type="entry name" value="Cysteine proteinases"/>
    <property type="match status" value="1"/>
</dbReference>
<organism evidence="5 6">
    <name type="scientific">Danionella cerebrum</name>
    <dbReference type="NCBI Taxonomy" id="2873325"/>
    <lineage>
        <taxon>Eukaryota</taxon>
        <taxon>Metazoa</taxon>
        <taxon>Chordata</taxon>
        <taxon>Craniata</taxon>
        <taxon>Vertebrata</taxon>
        <taxon>Euteleostomi</taxon>
        <taxon>Actinopterygii</taxon>
        <taxon>Neopterygii</taxon>
        <taxon>Teleostei</taxon>
        <taxon>Ostariophysi</taxon>
        <taxon>Cypriniformes</taxon>
        <taxon>Danionidae</taxon>
        <taxon>Danioninae</taxon>
        <taxon>Danionella</taxon>
    </lineage>
</organism>
<feature type="region of interest" description="Disordered" evidence="2">
    <location>
        <begin position="1171"/>
        <end position="1199"/>
    </location>
</feature>
<feature type="compositionally biased region" description="Basic and acidic residues" evidence="2">
    <location>
        <begin position="442"/>
        <end position="458"/>
    </location>
</feature>
<comment type="caution">
    <text evidence="1">Lacks conserved residue(s) required for the propagation of feature annotation.</text>
</comment>
<dbReference type="InterPro" id="IPR038765">
    <property type="entry name" value="Papain-like_cys_pep_sf"/>
</dbReference>
<dbReference type="Pfam" id="PF22068">
    <property type="entry name" value="Androglobin_II"/>
    <property type="match status" value="1"/>
</dbReference>
<feature type="compositionally biased region" description="Basic and acidic residues" evidence="2">
    <location>
        <begin position="1059"/>
        <end position="1079"/>
    </location>
</feature>
<dbReference type="GO" id="GO:0006508">
    <property type="term" value="P:proteolysis"/>
    <property type="evidence" value="ECO:0007669"/>
    <property type="project" value="InterPro"/>
</dbReference>
<feature type="compositionally biased region" description="Polar residues" evidence="2">
    <location>
        <begin position="1080"/>
        <end position="1092"/>
    </location>
</feature>
<evidence type="ECO:0000256" key="1">
    <source>
        <dbReference type="PROSITE-ProRule" id="PRU00239"/>
    </source>
</evidence>
<feature type="region of interest" description="Disordered" evidence="2">
    <location>
        <begin position="389"/>
        <end position="475"/>
    </location>
</feature>
<dbReference type="Proteomes" id="UP000316079">
    <property type="component" value="Unassembled WGS sequence"/>
</dbReference>
<feature type="compositionally biased region" description="Acidic residues" evidence="2">
    <location>
        <begin position="1171"/>
        <end position="1183"/>
    </location>
</feature>
<comment type="caution">
    <text evidence="5">The sequence shown here is derived from an EMBL/GenBank/DDBJ whole genome shotgun (WGS) entry which is preliminary data.</text>
</comment>
<dbReference type="PROSITE" id="PS50203">
    <property type="entry name" value="CALPAIN_CAT"/>
    <property type="match status" value="1"/>
</dbReference>
<dbReference type="InterPro" id="IPR054094">
    <property type="entry name" value="Androglobin_IV"/>
</dbReference>
<evidence type="ECO:0000313" key="5">
    <source>
        <dbReference type="EMBL" id="TRY99192.1"/>
    </source>
</evidence>
<dbReference type="AlphaFoldDB" id="A0A553RAH7"/>
<dbReference type="PROSITE" id="PS50096">
    <property type="entry name" value="IQ"/>
    <property type="match status" value="1"/>
</dbReference>
<accession>A0A553RAH7</accession>
<feature type="compositionally biased region" description="Basic and acidic residues" evidence="2">
    <location>
        <begin position="683"/>
        <end position="706"/>
    </location>
</feature>
<dbReference type="InterPro" id="IPR054095">
    <property type="entry name" value="Androglobin_V"/>
</dbReference>
<keyword evidence="6" id="KW-1185">Reference proteome</keyword>
<evidence type="ECO:0000256" key="2">
    <source>
        <dbReference type="SAM" id="MobiDB-lite"/>
    </source>
</evidence>
<dbReference type="InterPro" id="IPR054093">
    <property type="entry name" value="Androglobin_II"/>
</dbReference>